<dbReference type="Proteomes" id="UP000753961">
    <property type="component" value="Unassembled WGS sequence"/>
</dbReference>
<organism evidence="1 2">
    <name type="scientific">Membranihabitans marinus</name>
    <dbReference type="NCBI Taxonomy" id="1227546"/>
    <lineage>
        <taxon>Bacteria</taxon>
        <taxon>Pseudomonadati</taxon>
        <taxon>Bacteroidota</taxon>
        <taxon>Saprospiria</taxon>
        <taxon>Saprospirales</taxon>
        <taxon>Saprospiraceae</taxon>
        <taxon>Membranihabitans</taxon>
    </lineage>
</organism>
<dbReference type="SUPFAM" id="SSF51445">
    <property type="entry name" value="(Trans)glycosidases"/>
    <property type="match status" value="1"/>
</dbReference>
<dbReference type="RefSeq" id="WP_222580057.1">
    <property type="nucleotide sequence ID" value="NZ_JAHVHU010000009.1"/>
</dbReference>
<protein>
    <recommendedName>
        <fullName evidence="3">GTA TIM-barrel-like domain-containing protein</fullName>
    </recommendedName>
</protein>
<dbReference type="InterPro" id="IPR017853">
    <property type="entry name" value="GH"/>
</dbReference>
<sequence>MNKQNYSQRAEFINGVTLVAPSRPFSRDPAVDVEQMGAGWLAVVPYGFTPADESTVWYNHSRQWWGETIPGIIQTVKHGHNAGLKIMLKPQIWARHKWSGEIEYHSENSWNQWESAYRNYILEMAHTADSMKVEMLCIGTELKKSVEIRPLFWAQLIDQIRRIYKGQLTYAANWDSYEAFPFWNEMDYIGINAYFPLSDARHPTRVELIQAWSPIIKKIESLHQRTDKPVLFTEFGYLSTDFNAHNTWEKEKIIEELPVNEAAQSLAIDVLFDCFYPKKWWSGGFIWKWYPPGYRVRNQARDYTVQNKEAEEILSIWYNK</sequence>
<keyword evidence="2" id="KW-1185">Reference proteome</keyword>
<gene>
    <name evidence="1" type="ORF">KUV50_10260</name>
</gene>
<name>A0A953HZF2_9BACT</name>
<dbReference type="Pfam" id="PF22612">
    <property type="entry name" value="GH113"/>
    <property type="match status" value="1"/>
</dbReference>
<dbReference type="AlphaFoldDB" id="A0A953HZF2"/>
<evidence type="ECO:0000313" key="1">
    <source>
        <dbReference type="EMBL" id="MBY5958517.1"/>
    </source>
</evidence>
<accession>A0A953HZF2</accession>
<dbReference type="EMBL" id="JAHVHU010000009">
    <property type="protein sequence ID" value="MBY5958517.1"/>
    <property type="molecule type" value="Genomic_DNA"/>
</dbReference>
<dbReference type="Gene3D" id="3.20.20.80">
    <property type="entry name" value="Glycosidases"/>
    <property type="match status" value="1"/>
</dbReference>
<evidence type="ECO:0000313" key="2">
    <source>
        <dbReference type="Proteomes" id="UP000753961"/>
    </source>
</evidence>
<comment type="caution">
    <text evidence="1">The sequence shown here is derived from an EMBL/GenBank/DDBJ whole genome shotgun (WGS) entry which is preliminary data.</text>
</comment>
<proteinExistence type="predicted"/>
<dbReference type="CDD" id="cd19608">
    <property type="entry name" value="GH113_mannanase-like"/>
    <property type="match status" value="1"/>
</dbReference>
<dbReference type="InterPro" id="IPR055151">
    <property type="entry name" value="GH113"/>
</dbReference>
<evidence type="ECO:0008006" key="3">
    <source>
        <dbReference type="Google" id="ProtNLM"/>
    </source>
</evidence>
<reference evidence="1" key="1">
    <citation type="submission" date="2021-06" db="EMBL/GenBank/DDBJ databases">
        <title>44 bacteria genomes isolated from Dapeng, Shenzhen.</title>
        <authorList>
            <person name="Zheng W."/>
            <person name="Yu S."/>
            <person name="Huang Y."/>
        </authorList>
    </citation>
    <scope>NUCLEOTIDE SEQUENCE</scope>
    <source>
        <strain evidence="1">DP5N28-2</strain>
    </source>
</reference>